<sequence length="156" mass="17398">MLQSDGDYLRFSLLSSCVSAGQELNCYPVFYVRPGTTHLASPGEQLQVKCPVTFCSGSPPTVTWRKVYEYISKRVKNTDKIQTWWRSLTENSGIAVLQFTNISADDAGLYQCEMSPLLSHYISVTVTGKAAGNLVTQPPTQLIMLEHTRSFLFQHG</sequence>
<dbReference type="Pfam" id="PF13927">
    <property type="entry name" value="Ig_3"/>
    <property type="match status" value="1"/>
</dbReference>
<dbReference type="SUPFAM" id="SSF48726">
    <property type="entry name" value="Immunoglobulin"/>
    <property type="match status" value="1"/>
</dbReference>
<dbReference type="GO" id="GO:0038023">
    <property type="term" value="F:signaling receptor activity"/>
    <property type="evidence" value="ECO:0007669"/>
    <property type="project" value="InterPro"/>
</dbReference>
<protein>
    <recommendedName>
        <fullName evidence="1">Ig-like domain-containing protein</fullName>
    </recommendedName>
</protein>
<evidence type="ECO:0000313" key="3">
    <source>
        <dbReference type="Proteomes" id="UP000472263"/>
    </source>
</evidence>
<dbReference type="InterPro" id="IPR013783">
    <property type="entry name" value="Ig-like_fold"/>
</dbReference>
<dbReference type="InterPro" id="IPR039257">
    <property type="entry name" value="BTLA"/>
</dbReference>
<dbReference type="InterPro" id="IPR036179">
    <property type="entry name" value="Ig-like_dom_sf"/>
</dbReference>
<proteinExistence type="predicted"/>
<evidence type="ECO:0000313" key="2">
    <source>
        <dbReference type="Ensembl" id="ENSMMDP00005020795.1"/>
    </source>
</evidence>
<organism evidence="2 3">
    <name type="scientific">Myripristis murdjan</name>
    <name type="common">pinecone soldierfish</name>
    <dbReference type="NCBI Taxonomy" id="586833"/>
    <lineage>
        <taxon>Eukaryota</taxon>
        <taxon>Metazoa</taxon>
        <taxon>Chordata</taxon>
        <taxon>Craniata</taxon>
        <taxon>Vertebrata</taxon>
        <taxon>Euteleostomi</taxon>
        <taxon>Actinopterygii</taxon>
        <taxon>Neopterygii</taxon>
        <taxon>Teleostei</taxon>
        <taxon>Neoteleostei</taxon>
        <taxon>Acanthomorphata</taxon>
        <taxon>Holocentriformes</taxon>
        <taxon>Holocentridae</taxon>
        <taxon>Myripristis</taxon>
    </lineage>
</organism>
<dbReference type="PROSITE" id="PS50835">
    <property type="entry name" value="IG_LIKE"/>
    <property type="match status" value="1"/>
</dbReference>
<dbReference type="GeneTree" id="ENSGT01120000273932"/>
<dbReference type="SMART" id="SM00409">
    <property type="entry name" value="IG"/>
    <property type="match status" value="1"/>
</dbReference>
<dbReference type="InterPro" id="IPR003599">
    <property type="entry name" value="Ig_sub"/>
</dbReference>
<dbReference type="Proteomes" id="UP000472263">
    <property type="component" value="Chromosome 16"/>
</dbReference>
<dbReference type="GO" id="GO:0002768">
    <property type="term" value="P:immune response-regulating cell surface receptor signaling pathway"/>
    <property type="evidence" value="ECO:0007669"/>
    <property type="project" value="InterPro"/>
</dbReference>
<feature type="domain" description="Ig-like" evidence="1">
    <location>
        <begin position="28"/>
        <end position="125"/>
    </location>
</feature>
<keyword evidence="3" id="KW-1185">Reference proteome</keyword>
<reference evidence="2" key="2">
    <citation type="submission" date="2025-08" db="UniProtKB">
        <authorList>
            <consortium name="Ensembl"/>
        </authorList>
    </citation>
    <scope>IDENTIFICATION</scope>
</reference>
<accession>A0A667XT35</accession>
<dbReference type="PANTHER" id="PTHR37996:SF1">
    <property type="entry name" value="B- AND T-LYMPHOCYTE ATTENUATOR"/>
    <property type="match status" value="1"/>
</dbReference>
<dbReference type="PANTHER" id="PTHR37996">
    <property type="entry name" value="B- AND T-LYMPHOCYTE ATTENUATOR"/>
    <property type="match status" value="1"/>
</dbReference>
<dbReference type="InterPro" id="IPR007110">
    <property type="entry name" value="Ig-like_dom"/>
</dbReference>
<reference evidence="2" key="1">
    <citation type="submission" date="2019-06" db="EMBL/GenBank/DDBJ databases">
        <authorList>
            <consortium name="Wellcome Sanger Institute Data Sharing"/>
        </authorList>
    </citation>
    <scope>NUCLEOTIDE SEQUENCE [LARGE SCALE GENOMIC DNA]</scope>
</reference>
<dbReference type="GO" id="GO:0005886">
    <property type="term" value="C:plasma membrane"/>
    <property type="evidence" value="ECO:0007669"/>
    <property type="project" value="InterPro"/>
</dbReference>
<dbReference type="AlphaFoldDB" id="A0A667XT35"/>
<name>A0A667XT35_9TELE</name>
<dbReference type="Gene3D" id="2.60.40.10">
    <property type="entry name" value="Immunoglobulins"/>
    <property type="match status" value="1"/>
</dbReference>
<evidence type="ECO:0000259" key="1">
    <source>
        <dbReference type="PROSITE" id="PS50835"/>
    </source>
</evidence>
<reference evidence="2" key="3">
    <citation type="submission" date="2025-09" db="UniProtKB">
        <authorList>
            <consortium name="Ensembl"/>
        </authorList>
    </citation>
    <scope>IDENTIFICATION</scope>
</reference>
<dbReference type="Ensembl" id="ENSMMDT00005021279.1">
    <property type="protein sequence ID" value="ENSMMDP00005020795.1"/>
    <property type="gene ID" value="ENSMMDG00005010217.1"/>
</dbReference>
<dbReference type="InParanoid" id="A0A667XT35"/>